<keyword evidence="3" id="KW-1185">Reference proteome</keyword>
<dbReference type="EMBL" id="KE622262">
    <property type="protein sequence ID" value="EXC43314.1"/>
    <property type="molecule type" value="Genomic_DNA"/>
</dbReference>
<protein>
    <submittedName>
        <fullName evidence="2">Uncharacterized protein</fullName>
    </submittedName>
</protein>
<gene>
    <name evidence="2" type="ORF">L484_001688</name>
</gene>
<name>W9SEF2_9ROSA</name>
<feature type="transmembrane region" description="Helical" evidence="1">
    <location>
        <begin position="57"/>
        <end position="78"/>
    </location>
</feature>
<keyword evidence="1" id="KW-0812">Transmembrane</keyword>
<dbReference type="Proteomes" id="UP000030645">
    <property type="component" value="Unassembled WGS sequence"/>
</dbReference>
<sequence length="112" mass="11916">MPPIGASALWRYCYVDVELCGCGVHDGLLGSSGGGLAAPTSVWLSGGLWCRGLSTGVAALIPMVVLGLGTVAFVCGFYTSALRLFHYDDSALLQFYSLPLPWWSVGRRWVSS</sequence>
<dbReference type="AlphaFoldDB" id="W9SEF2"/>
<evidence type="ECO:0000256" key="1">
    <source>
        <dbReference type="SAM" id="Phobius"/>
    </source>
</evidence>
<proteinExistence type="predicted"/>
<evidence type="ECO:0000313" key="2">
    <source>
        <dbReference type="EMBL" id="EXC43314.1"/>
    </source>
</evidence>
<organism evidence="2 3">
    <name type="scientific">Morus notabilis</name>
    <dbReference type="NCBI Taxonomy" id="981085"/>
    <lineage>
        <taxon>Eukaryota</taxon>
        <taxon>Viridiplantae</taxon>
        <taxon>Streptophyta</taxon>
        <taxon>Embryophyta</taxon>
        <taxon>Tracheophyta</taxon>
        <taxon>Spermatophyta</taxon>
        <taxon>Magnoliopsida</taxon>
        <taxon>eudicotyledons</taxon>
        <taxon>Gunneridae</taxon>
        <taxon>Pentapetalae</taxon>
        <taxon>rosids</taxon>
        <taxon>fabids</taxon>
        <taxon>Rosales</taxon>
        <taxon>Moraceae</taxon>
        <taxon>Moreae</taxon>
        <taxon>Morus</taxon>
    </lineage>
</organism>
<reference evidence="3" key="1">
    <citation type="submission" date="2013-01" db="EMBL/GenBank/DDBJ databases">
        <title>Draft Genome Sequence of a Mulberry Tree, Morus notabilis C.K. Schneid.</title>
        <authorList>
            <person name="He N."/>
            <person name="Zhao S."/>
        </authorList>
    </citation>
    <scope>NUCLEOTIDE SEQUENCE</scope>
</reference>
<accession>W9SEF2</accession>
<keyword evidence="1" id="KW-0472">Membrane</keyword>
<evidence type="ECO:0000313" key="3">
    <source>
        <dbReference type="Proteomes" id="UP000030645"/>
    </source>
</evidence>
<keyword evidence="1" id="KW-1133">Transmembrane helix</keyword>